<comment type="similarity">
    <text evidence="1">Belongs to the bacterial solute-binding protein 3 family.</text>
</comment>
<keyword evidence="2" id="KW-0732">Signal</keyword>
<keyword evidence="4" id="KW-1185">Reference proteome</keyword>
<name>A0ABV7HL27_9GAMM</name>
<protein>
    <submittedName>
        <fullName evidence="3">Substrate-binding periplasmic protein</fullName>
    </submittedName>
</protein>
<dbReference type="PANTHER" id="PTHR35936">
    <property type="entry name" value="MEMBRANE-BOUND LYTIC MUREIN TRANSGLYCOSYLASE F"/>
    <property type="match status" value="1"/>
</dbReference>
<evidence type="ECO:0000256" key="2">
    <source>
        <dbReference type="SAM" id="SignalP"/>
    </source>
</evidence>
<proteinExistence type="inferred from homology"/>
<dbReference type="EMBL" id="JBHRSZ010000009">
    <property type="protein sequence ID" value="MFC3153351.1"/>
    <property type="molecule type" value="Genomic_DNA"/>
</dbReference>
<feature type="chain" id="PRO_5045416261" evidence="2">
    <location>
        <begin position="30"/>
        <end position="268"/>
    </location>
</feature>
<sequence length="268" mass="29201">MKGHFHGSHVFFIACLLSGFLLLSDSVAAEESVSIASDIWCPFICGDDQEIDGGLLVDVADEIFENVGMRLESPLIPLNRVMMLVSKSQVDGIYAPAITDQLMMSEVIVSSRACLYTHINDDWKLEGIESLSAVTVTVIDSYGYANGEFDQYLAQTKRQGSTAIDVRVGDTAGITNVNMLLAKRIKVLVEHESVMAYLMDQVAGNAWKKVRKAGCLKTPLPLNIGFGVNNPSAEKLVGIVNQGITQLKVSGRLDEIKARYGLGMNNKK</sequence>
<evidence type="ECO:0000313" key="4">
    <source>
        <dbReference type="Proteomes" id="UP001595476"/>
    </source>
</evidence>
<dbReference type="PANTHER" id="PTHR35936:SF25">
    <property type="entry name" value="ABC TRANSPORTER SUBSTRATE-BINDING PROTEIN"/>
    <property type="match status" value="1"/>
</dbReference>
<reference evidence="4" key="1">
    <citation type="journal article" date="2019" name="Int. J. Syst. Evol. Microbiol.">
        <title>The Global Catalogue of Microorganisms (GCM) 10K type strain sequencing project: providing services to taxonomists for standard genome sequencing and annotation.</title>
        <authorList>
            <consortium name="The Broad Institute Genomics Platform"/>
            <consortium name="The Broad Institute Genome Sequencing Center for Infectious Disease"/>
            <person name="Wu L."/>
            <person name="Ma J."/>
        </authorList>
    </citation>
    <scope>NUCLEOTIDE SEQUENCE [LARGE SCALE GENOMIC DNA]</scope>
    <source>
        <strain evidence="4">KCTC 52438</strain>
    </source>
</reference>
<accession>A0ABV7HL27</accession>
<dbReference type="Proteomes" id="UP001595476">
    <property type="component" value="Unassembled WGS sequence"/>
</dbReference>
<organism evidence="3 4">
    <name type="scientific">Litoribrevibacter euphylliae</name>
    <dbReference type="NCBI Taxonomy" id="1834034"/>
    <lineage>
        <taxon>Bacteria</taxon>
        <taxon>Pseudomonadati</taxon>
        <taxon>Pseudomonadota</taxon>
        <taxon>Gammaproteobacteria</taxon>
        <taxon>Oceanospirillales</taxon>
        <taxon>Oceanospirillaceae</taxon>
        <taxon>Litoribrevibacter</taxon>
    </lineage>
</organism>
<evidence type="ECO:0000313" key="3">
    <source>
        <dbReference type="EMBL" id="MFC3153351.1"/>
    </source>
</evidence>
<feature type="signal peptide" evidence="2">
    <location>
        <begin position="1"/>
        <end position="29"/>
    </location>
</feature>
<gene>
    <name evidence="3" type="ORF">ACFOEK_20085</name>
</gene>
<comment type="caution">
    <text evidence="3">The sequence shown here is derived from an EMBL/GenBank/DDBJ whole genome shotgun (WGS) entry which is preliminary data.</text>
</comment>
<dbReference type="SUPFAM" id="SSF53850">
    <property type="entry name" value="Periplasmic binding protein-like II"/>
    <property type="match status" value="1"/>
</dbReference>
<dbReference type="RefSeq" id="WP_386723272.1">
    <property type="nucleotide sequence ID" value="NZ_JBHRSZ010000009.1"/>
</dbReference>
<dbReference type="Gene3D" id="3.40.190.10">
    <property type="entry name" value="Periplasmic binding protein-like II"/>
    <property type="match status" value="2"/>
</dbReference>
<dbReference type="PROSITE" id="PS51257">
    <property type="entry name" value="PROKAR_LIPOPROTEIN"/>
    <property type="match status" value="1"/>
</dbReference>
<evidence type="ECO:0000256" key="1">
    <source>
        <dbReference type="ARBA" id="ARBA00010333"/>
    </source>
</evidence>